<reference evidence="14" key="1">
    <citation type="submission" date="2017-08" db="EMBL/GenBank/DDBJ databases">
        <title>Mesorhizobium wenxinae sp. nov., a novel rhizobial species isolated from root nodules of chickpea (Cicer arietinum L.).</title>
        <authorList>
            <person name="Zhang J."/>
        </authorList>
    </citation>
    <scope>NUCLEOTIDE SEQUENCE [LARGE SCALE GENOMIC DNA]</scope>
    <source>
        <strain evidence="14">USDA 3392</strain>
    </source>
</reference>
<evidence type="ECO:0000313" key="13">
    <source>
        <dbReference type="EMBL" id="PAP98472.1"/>
    </source>
</evidence>
<comment type="similarity">
    <text evidence="2 9">Belongs to the membrane fusion protein (MFP) (TC 8.A.1) family.</text>
</comment>
<dbReference type="GO" id="GO:0015031">
    <property type="term" value="P:protein transport"/>
    <property type="evidence" value="ECO:0007669"/>
    <property type="project" value="InterPro"/>
</dbReference>
<dbReference type="Proteomes" id="UP000216215">
    <property type="component" value="Unassembled WGS sequence"/>
</dbReference>
<organism evidence="13 14">
    <name type="scientific">Mesorhizobium mediterraneum</name>
    <dbReference type="NCBI Taxonomy" id="43617"/>
    <lineage>
        <taxon>Bacteria</taxon>
        <taxon>Pseudomonadati</taxon>
        <taxon>Pseudomonadota</taxon>
        <taxon>Alphaproteobacteria</taxon>
        <taxon>Hyphomicrobiales</taxon>
        <taxon>Phyllobacteriaceae</taxon>
        <taxon>Mesorhizobium</taxon>
    </lineage>
</organism>
<dbReference type="PRINTS" id="PR01490">
    <property type="entry name" value="RTXTOXIND"/>
</dbReference>
<dbReference type="Pfam" id="PF26002">
    <property type="entry name" value="Beta-barrel_AprE"/>
    <property type="match status" value="1"/>
</dbReference>
<dbReference type="Gene3D" id="2.40.50.100">
    <property type="match status" value="1"/>
</dbReference>
<feature type="transmembrane region" description="Helical" evidence="9">
    <location>
        <begin position="27"/>
        <end position="51"/>
    </location>
</feature>
<keyword evidence="14" id="KW-1185">Reference proteome</keyword>
<evidence type="ECO:0000256" key="4">
    <source>
        <dbReference type="ARBA" id="ARBA00022475"/>
    </source>
</evidence>
<keyword evidence="6 9" id="KW-0812">Transmembrane</keyword>
<dbReference type="Pfam" id="PF25994">
    <property type="entry name" value="HH_AprE"/>
    <property type="match status" value="1"/>
</dbReference>
<name>A0AB36R162_9HYPH</name>
<dbReference type="PANTHER" id="PTHR30386">
    <property type="entry name" value="MEMBRANE FUSION SUBUNIT OF EMRAB-TOLC MULTIDRUG EFFLUX PUMP"/>
    <property type="match status" value="1"/>
</dbReference>
<evidence type="ECO:0000256" key="7">
    <source>
        <dbReference type="ARBA" id="ARBA00022989"/>
    </source>
</evidence>
<keyword evidence="8 9" id="KW-0472">Membrane</keyword>
<keyword evidence="10" id="KW-0175">Coiled coil</keyword>
<dbReference type="AlphaFoldDB" id="A0AB36R162"/>
<dbReference type="InterPro" id="IPR010129">
    <property type="entry name" value="T1SS_HlyD"/>
</dbReference>
<evidence type="ECO:0000256" key="2">
    <source>
        <dbReference type="ARBA" id="ARBA00009477"/>
    </source>
</evidence>
<comment type="subcellular location">
    <subcellularLocation>
        <location evidence="1 9">Cell inner membrane</location>
        <topology evidence="1 9">Single-pass membrane protein</topology>
    </subcellularLocation>
</comment>
<dbReference type="InterPro" id="IPR050739">
    <property type="entry name" value="MFP"/>
</dbReference>
<dbReference type="GO" id="GO:0005886">
    <property type="term" value="C:plasma membrane"/>
    <property type="evidence" value="ECO:0007669"/>
    <property type="project" value="UniProtKB-SubCell"/>
</dbReference>
<dbReference type="Gene3D" id="2.40.30.170">
    <property type="match status" value="1"/>
</dbReference>
<dbReference type="NCBIfam" id="TIGR01843">
    <property type="entry name" value="type_I_hlyD"/>
    <property type="match status" value="1"/>
</dbReference>
<keyword evidence="7 9" id="KW-1133">Transmembrane helix</keyword>
<dbReference type="PANTHER" id="PTHR30386:SF17">
    <property type="entry name" value="ALKALINE PROTEASE SECRETION PROTEIN APRE"/>
    <property type="match status" value="1"/>
</dbReference>
<gene>
    <name evidence="13" type="ORF">CIT25_32665</name>
</gene>
<evidence type="ECO:0000256" key="10">
    <source>
        <dbReference type="SAM" id="Coils"/>
    </source>
</evidence>
<evidence type="ECO:0000256" key="8">
    <source>
        <dbReference type="ARBA" id="ARBA00023136"/>
    </source>
</evidence>
<feature type="domain" description="AprE-like beta-barrel" evidence="12">
    <location>
        <begin position="337"/>
        <end position="426"/>
    </location>
</feature>
<proteinExistence type="inferred from homology"/>
<evidence type="ECO:0000256" key="9">
    <source>
        <dbReference type="RuleBase" id="RU365093"/>
    </source>
</evidence>
<evidence type="ECO:0000313" key="14">
    <source>
        <dbReference type="Proteomes" id="UP000216215"/>
    </source>
</evidence>
<protein>
    <recommendedName>
        <fullName evidence="9">Membrane fusion protein (MFP) family protein</fullName>
    </recommendedName>
</protein>
<dbReference type="RefSeq" id="WP_095489212.1">
    <property type="nucleotide sequence ID" value="NZ_CP088151.1"/>
</dbReference>
<evidence type="ECO:0000259" key="11">
    <source>
        <dbReference type="Pfam" id="PF25994"/>
    </source>
</evidence>
<keyword evidence="5 9" id="KW-0997">Cell inner membrane</keyword>
<comment type="caution">
    <text evidence="13">The sequence shown here is derived from an EMBL/GenBank/DDBJ whole genome shotgun (WGS) entry which is preliminary data.</text>
</comment>
<sequence length="449" mass="48911">MSRSPELNVVPLPVPPPSVLEPVPLRLTGVTCTGFAIIFLFFGVAGGWAALAPLDSAAVAPGVIKVAGDRKLIQHLEGGIIAELNAANGDIVKAGKVLIRLDNTQATAQLDLIQNRIATREALAARLRTERDGKAEIEFDPALLADPATAVKDAVAAQRDVFAAKHHNLKDEREILSQRRHQTEEEITGLEELIVTEDKQIEAIEGETKDLESLLKKGLTTRERNLLLRRQQRVVEGERATNVAAIARARSAMAEIEMQILNLNTVRLNEAVEELSKVEAELFDLRQEERSAKDVLTRTNVVAPVDGIVMDLKVHTAGGVVKSGETLMTVVPLGQQLVVEAMVKPEDVETIAPGQPARVSFPAFARYNLPPLDGVVEIVSADRMVEERSGAPYFAATVLIDKSELAKLKGRKLLPGMSSEALIRTGARTVLSYLAEPITQNFRRAMREK</sequence>
<accession>A0AB36R162</accession>
<dbReference type="InterPro" id="IPR058781">
    <property type="entry name" value="HH_AprE-like"/>
</dbReference>
<keyword evidence="4 9" id="KW-1003">Cell membrane</keyword>
<evidence type="ECO:0000256" key="5">
    <source>
        <dbReference type="ARBA" id="ARBA00022519"/>
    </source>
</evidence>
<keyword evidence="3 9" id="KW-0813">Transport</keyword>
<dbReference type="InterPro" id="IPR058982">
    <property type="entry name" value="Beta-barrel_AprE"/>
</dbReference>
<evidence type="ECO:0000256" key="3">
    <source>
        <dbReference type="ARBA" id="ARBA00022448"/>
    </source>
</evidence>
<evidence type="ECO:0000256" key="6">
    <source>
        <dbReference type="ARBA" id="ARBA00022692"/>
    </source>
</evidence>
<feature type="coiled-coil region" evidence="10">
    <location>
        <begin position="166"/>
        <end position="193"/>
    </location>
</feature>
<evidence type="ECO:0000256" key="1">
    <source>
        <dbReference type="ARBA" id="ARBA00004377"/>
    </source>
</evidence>
<feature type="domain" description="AprE-like long alpha-helical hairpin" evidence="11">
    <location>
        <begin position="106"/>
        <end position="295"/>
    </location>
</feature>
<evidence type="ECO:0000259" key="12">
    <source>
        <dbReference type="Pfam" id="PF26002"/>
    </source>
</evidence>
<dbReference type="EMBL" id="NPKI01000046">
    <property type="protein sequence ID" value="PAP98472.1"/>
    <property type="molecule type" value="Genomic_DNA"/>
</dbReference>